<protein>
    <submittedName>
        <fullName evidence="1">Uncharacterized protein</fullName>
    </submittedName>
</protein>
<dbReference type="Proteomes" id="UP000054047">
    <property type="component" value="Unassembled WGS sequence"/>
</dbReference>
<gene>
    <name evidence="1" type="ORF">ANCDUO_21587</name>
</gene>
<evidence type="ECO:0000313" key="2">
    <source>
        <dbReference type="Proteomes" id="UP000054047"/>
    </source>
</evidence>
<dbReference type="GO" id="GO:0045053">
    <property type="term" value="P:protein retention in Golgi apparatus"/>
    <property type="evidence" value="ECO:0007669"/>
    <property type="project" value="TreeGrafter"/>
</dbReference>
<dbReference type="InterPro" id="IPR026847">
    <property type="entry name" value="VPS13"/>
</dbReference>
<dbReference type="AlphaFoldDB" id="A0A0C2FIC6"/>
<proteinExistence type="predicted"/>
<dbReference type="PANTHER" id="PTHR16166:SF141">
    <property type="entry name" value="INTERMEMBRANE LIPID TRANSFER PROTEIN VPS13D"/>
    <property type="match status" value="1"/>
</dbReference>
<accession>A0A0C2FIC6</accession>
<dbReference type="GO" id="GO:0006623">
    <property type="term" value="P:protein targeting to vacuole"/>
    <property type="evidence" value="ECO:0007669"/>
    <property type="project" value="TreeGrafter"/>
</dbReference>
<dbReference type="OrthoDB" id="272810at2759"/>
<organism evidence="1 2">
    <name type="scientific">Ancylostoma duodenale</name>
    <dbReference type="NCBI Taxonomy" id="51022"/>
    <lineage>
        <taxon>Eukaryota</taxon>
        <taxon>Metazoa</taxon>
        <taxon>Ecdysozoa</taxon>
        <taxon>Nematoda</taxon>
        <taxon>Chromadorea</taxon>
        <taxon>Rhabditida</taxon>
        <taxon>Rhabditina</taxon>
        <taxon>Rhabditomorpha</taxon>
        <taxon>Strongyloidea</taxon>
        <taxon>Ancylostomatidae</taxon>
        <taxon>Ancylostomatinae</taxon>
        <taxon>Ancylostoma</taxon>
    </lineage>
</organism>
<dbReference type="PANTHER" id="PTHR16166">
    <property type="entry name" value="VACUOLAR PROTEIN SORTING-ASSOCIATED PROTEIN VPS13"/>
    <property type="match status" value="1"/>
</dbReference>
<dbReference type="EMBL" id="KN760389">
    <property type="protein sequence ID" value="KIH48345.1"/>
    <property type="molecule type" value="Genomic_DNA"/>
</dbReference>
<reference evidence="1 2" key="1">
    <citation type="submission" date="2013-12" db="EMBL/GenBank/DDBJ databases">
        <title>Draft genome of the parsitic nematode Ancylostoma duodenale.</title>
        <authorList>
            <person name="Mitreva M."/>
        </authorList>
    </citation>
    <scope>NUCLEOTIDE SEQUENCE [LARGE SCALE GENOMIC DNA]</scope>
    <source>
        <strain evidence="1 2">Zhejiang</strain>
    </source>
</reference>
<name>A0A0C2FIC6_9BILA</name>
<keyword evidence="2" id="KW-1185">Reference proteome</keyword>
<dbReference type="GO" id="GO:0007005">
    <property type="term" value="P:mitochondrion organization"/>
    <property type="evidence" value="ECO:0007669"/>
    <property type="project" value="TreeGrafter"/>
</dbReference>
<evidence type="ECO:0000313" key="1">
    <source>
        <dbReference type="EMBL" id="KIH48345.1"/>
    </source>
</evidence>
<sequence length="129" mass="14569">MSNVLAISVVTVSKSSLPPECRQLKQQFNMKLVSFENATVSLPPFRQFHYFETSSFLLESLQKFYFAELQKQTLNIVVTLDAFGNPQGLVTDLKDSFQLASSAASGVGALTFDQEHEAKRRHNMIRSHR</sequence>